<accession>A9X921</accession>
<dbReference type="InterPro" id="IPR050492">
    <property type="entry name" value="Bact_metal-bind_prot9"/>
</dbReference>
<keyword evidence="2" id="KW-0813">Transport</keyword>
<dbReference type="GO" id="GO:0030001">
    <property type="term" value="P:metal ion transport"/>
    <property type="evidence" value="ECO:0007669"/>
    <property type="project" value="InterPro"/>
</dbReference>
<organism evidence="6">
    <name type="scientific">Alicyclobacillus acidocaldarius</name>
    <dbReference type="NCBI Taxonomy" id="405212"/>
    <lineage>
        <taxon>Bacteria</taxon>
        <taxon>Bacillati</taxon>
        <taxon>Bacillota</taxon>
        <taxon>Bacilli</taxon>
        <taxon>Bacillales</taxon>
        <taxon>Alicyclobacillaceae</taxon>
        <taxon>Alicyclobacillus</taxon>
    </lineage>
</organism>
<dbReference type="AlphaFoldDB" id="A9X921"/>
<evidence type="ECO:0000256" key="1">
    <source>
        <dbReference type="ARBA" id="ARBA00004196"/>
    </source>
</evidence>
<evidence type="ECO:0000256" key="2">
    <source>
        <dbReference type="ARBA" id="ARBA00022448"/>
    </source>
</evidence>
<evidence type="ECO:0000313" key="6">
    <source>
        <dbReference type="EMBL" id="ABI81475.1"/>
    </source>
</evidence>
<feature type="compositionally biased region" description="Basic and acidic residues" evidence="5">
    <location>
        <begin position="50"/>
        <end position="69"/>
    </location>
</feature>
<dbReference type="InterPro" id="IPR006127">
    <property type="entry name" value="ZnuA-like"/>
</dbReference>
<keyword evidence="4" id="KW-0732">Signal</keyword>
<dbReference type="EMBL" id="DQ915846">
    <property type="protein sequence ID" value="ABI81475.1"/>
    <property type="molecule type" value="Genomic_DNA"/>
</dbReference>
<evidence type="ECO:0000256" key="5">
    <source>
        <dbReference type="SAM" id="MobiDB-lite"/>
    </source>
</evidence>
<protein>
    <submittedName>
        <fullName evidence="6">Periplasmic solute-binding protein</fullName>
    </submittedName>
</protein>
<sequence length="315" mass="35335">MKRPKVEHQPLPRWPPRLVLNGLRHRESPHRNGSAAAAQAKIPRRRGRERIRGPHPADRRPVRVGDGHHVPTPRWTRHEYEANPKDAIAVAEANLIVQNGLGYDEFMNKLEQASPNPNRVVIDAGQALEYQANTANPHIWYQLNTMPRLAKMVAADLGKLDPTHAAYFQARAHAFIQSLKPWDEAVARLKAAFHGRGAAVTEPVSDYLLQEAGLDIKTPWAFQAAIMNGTDPSPQDVALQTQLFTRHEVGVFCYNKQVVTNVTKMFLSLARREHIPTVAVYETEPAGLTYQRWMLEETNGIYNALAHGTSLEAIS</sequence>
<dbReference type="GO" id="GO:0046872">
    <property type="term" value="F:metal ion binding"/>
    <property type="evidence" value="ECO:0007669"/>
    <property type="project" value="UniProtKB-KW"/>
</dbReference>
<comment type="subcellular location">
    <subcellularLocation>
        <location evidence="1">Cell envelope</location>
    </subcellularLocation>
</comment>
<evidence type="ECO:0000256" key="4">
    <source>
        <dbReference type="ARBA" id="ARBA00022729"/>
    </source>
</evidence>
<name>A9X921_9BACL</name>
<dbReference type="PANTHER" id="PTHR42953:SF1">
    <property type="entry name" value="METAL-BINDING PROTEIN HI_0362-RELATED"/>
    <property type="match status" value="1"/>
</dbReference>
<dbReference type="Gene3D" id="3.40.50.1980">
    <property type="entry name" value="Nitrogenase molybdenum iron protein domain"/>
    <property type="match status" value="1"/>
</dbReference>
<evidence type="ECO:0000256" key="3">
    <source>
        <dbReference type="ARBA" id="ARBA00022723"/>
    </source>
</evidence>
<feature type="region of interest" description="Disordered" evidence="5">
    <location>
        <begin position="25"/>
        <end position="74"/>
    </location>
</feature>
<keyword evidence="3" id="KW-0479">Metal-binding</keyword>
<dbReference type="Pfam" id="PF01297">
    <property type="entry name" value="ZnuA"/>
    <property type="match status" value="1"/>
</dbReference>
<dbReference type="PANTHER" id="PTHR42953">
    <property type="entry name" value="HIGH-AFFINITY ZINC UPTAKE SYSTEM PROTEIN ZNUA-RELATED"/>
    <property type="match status" value="1"/>
</dbReference>
<dbReference type="SUPFAM" id="SSF53807">
    <property type="entry name" value="Helical backbone' metal receptor"/>
    <property type="match status" value="1"/>
</dbReference>
<proteinExistence type="predicted"/>
<dbReference type="GO" id="GO:0030313">
    <property type="term" value="C:cell envelope"/>
    <property type="evidence" value="ECO:0007669"/>
    <property type="project" value="UniProtKB-SubCell"/>
</dbReference>
<reference evidence="6" key="1">
    <citation type="submission" date="2006-08" db="EMBL/GenBank/DDBJ databases">
        <title>Characterization of Mn2+/Zn2+ ABC transporter from Alicyclobacillus acidocaldarius and cloning of the genes.</title>
        <authorList>
            <person name="Yuan T."/>
            <person name="Yao B."/>
        </authorList>
    </citation>
    <scope>NUCLEOTIDE SEQUENCE</scope>
</reference>